<dbReference type="SUPFAM" id="SSF53474">
    <property type="entry name" value="alpha/beta-Hydrolases"/>
    <property type="match status" value="1"/>
</dbReference>
<dbReference type="Pfam" id="PF00561">
    <property type="entry name" value="Abhydrolase_1"/>
    <property type="match status" value="1"/>
</dbReference>
<dbReference type="PANTHER" id="PTHR43798:SF33">
    <property type="entry name" value="HYDROLASE, PUTATIVE (AFU_ORTHOLOGUE AFUA_2G14860)-RELATED"/>
    <property type="match status" value="1"/>
</dbReference>
<keyword evidence="3" id="KW-1185">Reference proteome</keyword>
<dbReference type="PRINTS" id="PR00412">
    <property type="entry name" value="EPOXHYDRLASE"/>
</dbReference>
<feature type="domain" description="AB hydrolase-1" evidence="1">
    <location>
        <begin position="24"/>
        <end position="260"/>
    </location>
</feature>
<evidence type="ECO:0000313" key="3">
    <source>
        <dbReference type="Proteomes" id="UP001589810"/>
    </source>
</evidence>
<reference evidence="2 3" key="1">
    <citation type="submission" date="2024-09" db="EMBL/GenBank/DDBJ databases">
        <authorList>
            <person name="Sun Q."/>
            <person name="Mori K."/>
        </authorList>
    </citation>
    <scope>NUCLEOTIDE SEQUENCE [LARGE SCALE GENOMIC DNA]</scope>
    <source>
        <strain evidence="2 3">TBRC 1432</strain>
    </source>
</reference>
<dbReference type="PRINTS" id="PR00111">
    <property type="entry name" value="ABHYDROLASE"/>
</dbReference>
<dbReference type="InterPro" id="IPR000073">
    <property type="entry name" value="AB_hydrolase_1"/>
</dbReference>
<dbReference type="GO" id="GO:0016787">
    <property type="term" value="F:hydrolase activity"/>
    <property type="evidence" value="ECO:0007669"/>
    <property type="project" value="UniProtKB-KW"/>
</dbReference>
<gene>
    <name evidence="2" type="ORF">ACFFH7_44750</name>
</gene>
<dbReference type="Gene3D" id="3.40.50.1820">
    <property type="entry name" value="alpha/beta hydrolase"/>
    <property type="match status" value="1"/>
</dbReference>
<organism evidence="2 3">
    <name type="scientific">Kutzneria chonburiensis</name>
    <dbReference type="NCBI Taxonomy" id="1483604"/>
    <lineage>
        <taxon>Bacteria</taxon>
        <taxon>Bacillati</taxon>
        <taxon>Actinomycetota</taxon>
        <taxon>Actinomycetes</taxon>
        <taxon>Pseudonocardiales</taxon>
        <taxon>Pseudonocardiaceae</taxon>
        <taxon>Kutzneria</taxon>
    </lineage>
</organism>
<dbReference type="RefSeq" id="WP_273941904.1">
    <property type="nucleotide sequence ID" value="NZ_CP097263.1"/>
</dbReference>
<comment type="caution">
    <text evidence="2">The sequence shown here is derived from an EMBL/GenBank/DDBJ whole genome shotgun (WGS) entry which is preliminary data.</text>
</comment>
<protein>
    <submittedName>
        <fullName evidence="2">Alpha/beta fold hydrolase</fullName>
    </submittedName>
</protein>
<evidence type="ECO:0000313" key="2">
    <source>
        <dbReference type="EMBL" id="MFC0548683.1"/>
    </source>
</evidence>
<dbReference type="InterPro" id="IPR000639">
    <property type="entry name" value="Epox_hydrolase-like"/>
</dbReference>
<keyword evidence="2" id="KW-0378">Hydrolase</keyword>
<name>A0ABV6N812_9PSEU</name>
<evidence type="ECO:0000259" key="1">
    <source>
        <dbReference type="Pfam" id="PF00561"/>
    </source>
</evidence>
<proteinExistence type="predicted"/>
<dbReference type="InterPro" id="IPR029058">
    <property type="entry name" value="AB_hydrolase_fold"/>
</dbReference>
<dbReference type="EMBL" id="JBHLUD010000019">
    <property type="protein sequence ID" value="MFC0548683.1"/>
    <property type="molecule type" value="Genomic_DNA"/>
</dbReference>
<sequence length="277" mass="29992">MNEHTIKAGGHEIFVAETGTGPAVVLLHDGGPGASGVPTYRANIDALAKQYRVIVPDLPGYGRSSKTIDQSDPFGSLADGVRGVLDALDIESATLVGNSYGGSAALRLALDTPRRVDNLVLMGPGGIGTTKSLPTKGLQHLLGYYPKPSREKLATFIRSYLVFDGSSISDSMIDERYRASLDPEVIANPPLRRPSGLKPLLRMDLTRDRRLRRLDVPTLVLWGTKDKVNRPSGGVALVRVMPNCDLVLFANTGHWVQWEQATRFNQLIADFVGGHRG</sequence>
<accession>A0ABV6N812</accession>
<dbReference type="Proteomes" id="UP001589810">
    <property type="component" value="Unassembled WGS sequence"/>
</dbReference>
<dbReference type="InterPro" id="IPR050266">
    <property type="entry name" value="AB_hydrolase_sf"/>
</dbReference>
<dbReference type="PANTHER" id="PTHR43798">
    <property type="entry name" value="MONOACYLGLYCEROL LIPASE"/>
    <property type="match status" value="1"/>
</dbReference>